<protein>
    <submittedName>
        <fullName evidence="2">Uncharacterized protein</fullName>
    </submittedName>
</protein>
<organism evidence="2 3">
    <name type="scientific">Acanthoscelides obtectus</name>
    <name type="common">Bean weevil</name>
    <name type="synonym">Bruchus obtectus</name>
    <dbReference type="NCBI Taxonomy" id="200917"/>
    <lineage>
        <taxon>Eukaryota</taxon>
        <taxon>Metazoa</taxon>
        <taxon>Ecdysozoa</taxon>
        <taxon>Arthropoda</taxon>
        <taxon>Hexapoda</taxon>
        <taxon>Insecta</taxon>
        <taxon>Pterygota</taxon>
        <taxon>Neoptera</taxon>
        <taxon>Endopterygota</taxon>
        <taxon>Coleoptera</taxon>
        <taxon>Polyphaga</taxon>
        <taxon>Cucujiformia</taxon>
        <taxon>Chrysomeloidea</taxon>
        <taxon>Chrysomelidae</taxon>
        <taxon>Bruchinae</taxon>
        <taxon>Bruchini</taxon>
        <taxon>Acanthoscelides</taxon>
    </lineage>
</organism>
<dbReference type="OrthoDB" id="4405280at2759"/>
<dbReference type="EMBL" id="CAKOFQ010007000">
    <property type="protein sequence ID" value="CAH1986494.1"/>
    <property type="molecule type" value="Genomic_DNA"/>
</dbReference>
<sequence>MDRARMSTNVLNNHSVTARSDTVENRTTASALQLRKNAWATSNVLRTRNVFNLENVFVHRLTSLMLKTETNARVRVNGIR</sequence>
<gene>
    <name evidence="2" type="ORF">ACAOBT_LOCUS17290</name>
</gene>
<keyword evidence="3" id="KW-1185">Reference proteome</keyword>
<evidence type="ECO:0000313" key="2">
    <source>
        <dbReference type="EMBL" id="CAH1986494.1"/>
    </source>
</evidence>
<evidence type="ECO:0000313" key="3">
    <source>
        <dbReference type="Proteomes" id="UP001152888"/>
    </source>
</evidence>
<name>A0A9P0PJN3_ACAOB</name>
<reference evidence="2" key="1">
    <citation type="submission" date="2022-03" db="EMBL/GenBank/DDBJ databases">
        <authorList>
            <person name="Sayadi A."/>
        </authorList>
    </citation>
    <scope>NUCLEOTIDE SEQUENCE</scope>
</reference>
<comment type="caution">
    <text evidence="2">The sequence shown here is derived from an EMBL/GenBank/DDBJ whole genome shotgun (WGS) entry which is preliminary data.</text>
</comment>
<evidence type="ECO:0000256" key="1">
    <source>
        <dbReference type="SAM" id="MobiDB-lite"/>
    </source>
</evidence>
<proteinExistence type="predicted"/>
<accession>A0A9P0PJN3</accession>
<dbReference type="AlphaFoldDB" id="A0A9P0PJN3"/>
<feature type="region of interest" description="Disordered" evidence="1">
    <location>
        <begin position="1"/>
        <end position="24"/>
    </location>
</feature>
<dbReference type="Proteomes" id="UP001152888">
    <property type="component" value="Unassembled WGS sequence"/>
</dbReference>